<proteinExistence type="predicted"/>
<dbReference type="InterPro" id="IPR050690">
    <property type="entry name" value="JHDM1_Histone_Demethylase"/>
</dbReference>
<dbReference type="PANTHER" id="PTHR23123">
    <property type="entry name" value="PHD/F-BOX CONTAINING PROTEIN"/>
    <property type="match status" value="1"/>
</dbReference>
<keyword evidence="4" id="KW-1185">Reference proteome</keyword>
<gene>
    <name evidence="3" type="ORF">CesoFtcFv8_001738</name>
</gene>
<feature type="chain" id="PRO_5042974117" evidence="2">
    <location>
        <begin position="20"/>
        <end position="154"/>
    </location>
</feature>
<protein>
    <submittedName>
        <fullName evidence="3">Uncharacterized protein</fullName>
    </submittedName>
</protein>
<dbReference type="GO" id="GO:0046872">
    <property type="term" value="F:metal ion binding"/>
    <property type="evidence" value="ECO:0007669"/>
    <property type="project" value="UniProtKB-KW"/>
</dbReference>
<keyword evidence="2" id="KW-0732">Signal</keyword>
<accession>A0AAN8CWI1</accession>
<reference evidence="3 4" key="1">
    <citation type="journal article" date="2023" name="Mol. Biol. Evol.">
        <title>Genomics of Secondarily Temperate Adaptation in the Only Non-Antarctic Icefish.</title>
        <authorList>
            <person name="Rivera-Colon A.G."/>
            <person name="Rayamajhi N."/>
            <person name="Minhas B.F."/>
            <person name="Madrigal G."/>
            <person name="Bilyk K.T."/>
            <person name="Yoon V."/>
            <person name="Hune M."/>
            <person name="Gregory S."/>
            <person name="Cheng C.H.C."/>
            <person name="Catchen J.M."/>
        </authorList>
    </citation>
    <scope>NUCLEOTIDE SEQUENCE [LARGE SCALE GENOMIC DNA]</scope>
    <source>
        <strain evidence="3">JC2023a</strain>
    </source>
</reference>
<sequence length="154" mass="17251">MLCRTLFMLTFLTFKPCFCFSCVEVDEDDAPDIDIYHCPNCEKNHGKSTVKKKKNWSKHDTGQSTDIKAVQNGSQVFIKELRSRTFPSADDVVVKLSGGQLTMDYLEDGGFNEPLLVLKKEGLGLSVPPPTFYISDVENYVGKNLSSYYSTALC</sequence>
<dbReference type="Gene3D" id="3.30.40.10">
    <property type="entry name" value="Zinc/RING finger domain, C3HC4 (zinc finger)"/>
    <property type="match status" value="1"/>
</dbReference>
<evidence type="ECO:0000313" key="4">
    <source>
        <dbReference type="Proteomes" id="UP001335648"/>
    </source>
</evidence>
<dbReference type="InterPro" id="IPR013083">
    <property type="entry name" value="Znf_RING/FYVE/PHD"/>
</dbReference>
<feature type="signal peptide" evidence="2">
    <location>
        <begin position="1"/>
        <end position="19"/>
    </location>
</feature>
<dbReference type="Gene3D" id="2.60.120.650">
    <property type="entry name" value="Cupin"/>
    <property type="match status" value="1"/>
</dbReference>
<evidence type="ECO:0000313" key="3">
    <source>
        <dbReference type="EMBL" id="KAK5911802.1"/>
    </source>
</evidence>
<evidence type="ECO:0000256" key="1">
    <source>
        <dbReference type="ARBA" id="ARBA00022723"/>
    </source>
</evidence>
<dbReference type="AlphaFoldDB" id="A0AAN8CWI1"/>
<organism evidence="3 4">
    <name type="scientific">Champsocephalus esox</name>
    <name type="common">pike icefish</name>
    <dbReference type="NCBI Taxonomy" id="159716"/>
    <lineage>
        <taxon>Eukaryota</taxon>
        <taxon>Metazoa</taxon>
        <taxon>Chordata</taxon>
        <taxon>Craniata</taxon>
        <taxon>Vertebrata</taxon>
        <taxon>Euteleostomi</taxon>
        <taxon>Actinopterygii</taxon>
        <taxon>Neopterygii</taxon>
        <taxon>Teleostei</taxon>
        <taxon>Neoteleostei</taxon>
        <taxon>Acanthomorphata</taxon>
        <taxon>Eupercaria</taxon>
        <taxon>Perciformes</taxon>
        <taxon>Notothenioidei</taxon>
        <taxon>Channichthyidae</taxon>
        <taxon>Champsocephalus</taxon>
    </lineage>
</organism>
<dbReference type="EMBL" id="JAULUE010002047">
    <property type="protein sequence ID" value="KAK5911802.1"/>
    <property type="molecule type" value="Genomic_DNA"/>
</dbReference>
<keyword evidence="1" id="KW-0479">Metal-binding</keyword>
<name>A0AAN8CWI1_9TELE</name>
<dbReference type="Proteomes" id="UP001335648">
    <property type="component" value="Unassembled WGS sequence"/>
</dbReference>
<comment type="caution">
    <text evidence="3">The sequence shown here is derived from an EMBL/GenBank/DDBJ whole genome shotgun (WGS) entry which is preliminary data.</text>
</comment>
<evidence type="ECO:0000256" key="2">
    <source>
        <dbReference type="SAM" id="SignalP"/>
    </source>
</evidence>